<dbReference type="PROSITE" id="PS51462">
    <property type="entry name" value="NUDIX"/>
    <property type="match status" value="1"/>
</dbReference>
<gene>
    <name evidence="3" type="ORF">CCMP2556_LOCUS14079</name>
</gene>
<dbReference type="InterPro" id="IPR020084">
    <property type="entry name" value="NUDIX_hydrolase_CS"/>
</dbReference>
<comment type="caution">
    <text evidence="3">The sequence shown here is derived from an EMBL/GenBank/DDBJ whole genome shotgun (WGS) entry which is preliminary data.</text>
</comment>
<evidence type="ECO:0000259" key="2">
    <source>
        <dbReference type="PROSITE" id="PS51462"/>
    </source>
</evidence>
<reference evidence="3 4" key="1">
    <citation type="submission" date="2024-02" db="EMBL/GenBank/DDBJ databases">
        <authorList>
            <person name="Chen Y."/>
            <person name="Shah S."/>
            <person name="Dougan E. K."/>
            <person name="Thang M."/>
            <person name="Chan C."/>
        </authorList>
    </citation>
    <scope>NUCLEOTIDE SEQUENCE [LARGE SCALE GENOMIC DNA]</scope>
</reference>
<dbReference type="Pfam" id="PF00293">
    <property type="entry name" value="NUDIX"/>
    <property type="match status" value="1"/>
</dbReference>
<dbReference type="PANTHER" id="PTHR43736">
    <property type="entry name" value="ADP-RIBOSE PYROPHOSPHATASE"/>
    <property type="match status" value="1"/>
</dbReference>
<dbReference type="InterPro" id="IPR000086">
    <property type="entry name" value="NUDIX_hydrolase_dom"/>
</dbReference>
<dbReference type="InterPro" id="IPR015797">
    <property type="entry name" value="NUDIX_hydrolase-like_dom_sf"/>
</dbReference>
<evidence type="ECO:0000313" key="4">
    <source>
        <dbReference type="Proteomes" id="UP001642484"/>
    </source>
</evidence>
<dbReference type="PANTHER" id="PTHR43736:SF4">
    <property type="entry name" value="SLR1690 PROTEIN"/>
    <property type="match status" value="1"/>
</dbReference>
<feature type="domain" description="Nudix hydrolase" evidence="2">
    <location>
        <begin position="4"/>
        <end position="133"/>
    </location>
</feature>
<dbReference type="SUPFAM" id="SSF55811">
    <property type="entry name" value="Nudix"/>
    <property type="match status" value="1"/>
</dbReference>
<dbReference type="PROSITE" id="PS00893">
    <property type="entry name" value="NUDIX_BOX"/>
    <property type="match status" value="1"/>
</dbReference>
<protein>
    <recommendedName>
        <fullName evidence="2">Nudix hydrolase domain-containing protein</fullName>
    </recommendedName>
</protein>
<dbReference type="EMBL" id="CAXAMN010007113">
    <property type="protein sequence ID" value="CAK9020496.1"/>
    <property type="molecule type" value="Genomic_DNA"/>
</dbReference>
<accession>A0ABP0K1U1</accession>
<evidence type="ECO:0000256" key="1">
    <source>
        <dbReference type="ARBA" id="ARBA00022801"/>
    </source>
</evidence>
<organism evidence="3 4">
    <name type="scientific">Durusdinium trenchii</name>
    <dbReference type="NCBI Taxonomy" id="1381693"/>
    <lineage>
        <taxon>Eukaryota</taxon>
        <taxon>Sar</taxon>
        <taxon>Alveolata</taxon>
        <taxon>Dinophyceae</taxon>
        <taxon>Suessiales</taxon>
        <taxon>Symbiodiniaceae</taxon>
        <taxon>Durusdinium</taxon>
    </lineage>
</organism>
<keyword evidence="1" id="KW-0378">Hydrolase</keyword>
<evidence type="ECO:0000313" key="3">
    <source>
        <dbReference type="EMBL" id="CAK9020496.1"/>
    </source>
</evidence>
<keyword evidence="4" id="KW-1185">Reference proteome</keyword>
<dbReference type="CDD" id="cd18873">
    <property type="entry name" value="NUDIX_NadM_like"/>
    <property type="match status" value="1"/>
</dbReference>
<dbReference type="Gene3D" id="3.90.79.10">
    <property type="entry name" value="Nucleoside Triphosphate Pyrophosphohydrolase"/>
    <property type="match status" value="1"/>
</dbReference>
<dbReference type="Proteomes" id="UP001642484">
    <property type="component" value="Unassembled WGS sequence"/>
</dbReference>
<proteinExistence type="predicted"/>
<sequence length="182" mass="19911">MLRAMRFTADILVFFMGEELELLTITRKNPPFRGSLALPGGFVERGEVAIDAARRELEEETGVTDLNLVSLGVWDAAGRDPRGPVSTTAFLAMAEHRNCEAGDDAQTAHFEPLSKLAEASWSFDHKDIVTAALRRCAGAPQEILPTATATKTTELLQRWALRALEQFTAATPAAEQREGRDS</sequence>
<name>A0ABP0K1U1_9DINO</name>